<dbReference type="Proteomes" id="UP000017840">
    <property type="component" value="Unassembled WGS sequence"/>
</dbReference>
<sequence length="145" mass="15145">MTRGRDATGRPHRTPAAPNPGRATRDYTAISSARVGDVCSRRHTQRQVCRALAALGGVADAATVDAWLRGRSGLTVAAPDLRRETRDLVDRGVVAVVGGVDVGDTLPANVYALTPAGVAFAAGLPADPGVNELAQDRPARRSRAR</sequence>
<evidence type="ECO:0000256" key="1">
    <source>
        <dbReference type="SAM" id="MobiDB-lite"/>
    </source>
</evidence>
<dbReference type="AlphaFoldDB" id="V4GTK7"/>
<evidence type="ECO:0000313" key="3">
    <source>
        <dbReference type="Proteomes" id="UP000017840"/>
    </source>
</evidence>
<comment type="caution">
    <text evidence="2">The sequence shown here is derived from an EMBL/GenBank/DDBJ whole genome shotgun (WGS) entry which is preliminary data.</text>
</comment>
<keyword evidence="3" id="KW-1185">Reference proteome</keyword>
<evidence type="ECO:0000313" key="2">
    <source>
        <dbReference type="EMBL" id="ESP88436.1"/>
    </source>
</evidence>
<feature type="region of interest" description="Disordered" evidence="1">
    <location>
        <begin position="1"/>
        <end position="24"/>
    </location>
</feature>
<dbReference type="STRING" id="1324957.K933_08252"/>
<organism evidence="2 3">
    <name type="scientific">Candidatus Halobonum tyrrellensis G22</name>
    <dbReference type="NCBI Taxonomy" id="1324957"/>
    <lineage>
        <taxon>Archaea</taxon>
        <taxon>Methanobacteriati</taxon>
        <taxon>Methanobacteriota</taxon>
        <taxon>Stenosarchaea group</taxon>
        <taxon>Halobacteria</taxon>
        <taxon>Halobacteriales</taxon>
        <taxon>Haloferacaceae</taxon>
        <taxon>Candidatus Halobonum</taxon>
    </lineage>
</organism>
<proteinExistence type="predicted"/>
<gene>
    <name evidence="2" type="ORF">K933_08252</name>
</gene>
<accession>V4GTK7</accession>
<dbReference type="EMBL" id="ASGZ01000028">
    <property type="protein sequence ID" value="ESP88436.1"/>
    <property type="molecule type" value="Genomic_DNA"/>
</dbReference>
<dbReference type="RefSeq" id="WP_023394235.1">
    <property type="nucleotide sequence ID" value="NZ_ASGZ01000028.1"/>
</dbReference>
<name>V4GTK7_9EURY</name>
<reference evidence="2 3" key="1">
    <citation type="journal article" date="2013" name="Genome Announc.">
        <title>Draft Genome Sequence of 'Candidatus Halobonum tyrrellensis' Strain G22, Isolated from the Hypersaline Waters of Lake Tyrrell, Australia.</title>
        <authorList>
            <person name="Ugalde J.A."/>
            <person name="Narasingarao P."/>
            <person name="Kuo S."/>
            <person name="Podell S."/>
            <person name="Allen E.E."/>
        </authorList>
    </citation>
    <scope>NUCLEOTIDE SEQUENCE [LARGE SCALE GENOMIC DNA]</scope>
    <source>
        <strain evidence="2 3">G22</strain>
    </source>
</reference>
<protein>
    <submittedName>
        <fullName evidence="2">Uncharacterized protein</fullName>
    </submittedName>
</protein>